<comment type="caution">
    <text evidence="2">The sequence shown here is derived from an EMBL/GenBank/DDBJ whole genome shotgun (WGS) entry which is preliminary data.</text>
</comment>
<feature type="compositionally biased region" description="Low complexity" evidence="1">
    <location>
        <begin position="100"/>
        <end position="115"/>
    </location>
</feature>
<keyword evidence="3" id="KW-1185">Reference proteome</keyword>
<dbReference type="EMBL" id="WJQU01000001">
    <property type="protein sequence ID" value="KAJ6648779.1"/>
    <property type="molecule type" value="Genomic_DNA"/>
</dbReference>
<dbReference type="AlphaFoldDB" id="A0A9Q0NEE0"/>
<dbReference type="Proteomes" id="UP001151699">
    <property type="component" value="Chromosome A"/>
</dbReference>
<evidence type="ECO:0000313" key="2">
    <source>
        <dbReference type="EMBL" id="KAJ6648779.1"/>
    </source>
</evidence>
<accession>A0A9Q0NEE0</accession>
<proteinExistence type="predicted"/>
<name>A0A9Q0NEE0_9DIPT</name>
<feature type="compositionally biased region" description="Polar residues" evidence="1">
    <location>
        <begin position="124"/>
        <end position="152"/>
    </location>
</feature>
<protein>
    <submittedName>
        <fullName evidence="2">Uncharacterized protein</fullName>
    </submittedName>
</protein>
<feature type="compositionally biased region" description="Polar residues" evidence="1">
    <location>
        <begin position="184"/>
        <end position="198"/>
    </location>
</feature>
<organism evidence="2 3">
    <name type="scientific">Pseudolycoriella hygida</name>
    <dbReference type="NCBI Taxonomy" id="35572"/>
    <lineage>
        <taxon>Eukaryota</taxon>
        <taxon>Metazoa</taxon>
        <taxon>Ecdysozoa</taxon>
        <taxon>Arthropoda</taxon>
        <taxon>Hexapoda</taxon>
        <taxon>Insecta</taxon>
        <taxon>Pterygota</taxon>
        <taxon>Neoptera</taxon>
        <taxon>Endopterygota</taxon>
        <taxon>Diptera</taxon>
        <taxon>Nematocera</taxon>
        <taxon>Sciaroidea</taxon>
        <taxon>Sciaridae</taxon>
        <taxon>Pseudolycoriella</taxon>
    </lineage>
</organism>
<reference evidence="2" key="1">
    <citation type="submission" date="2022-07" db="EMBL/GenBank/DDBJ databases">
        <authorList>
            <person name="Trinca V."/>
            <person name="Uliana J.V.C."/>
            <person name="Torres T.T."/>
            <person name="Ward R.J."/>
            <person name="Monesi N."/>
        </authorList>
    </citation>
    <scope>NUCLEOTIDE SEQUENCE</scope>
    <source>
        <strain evidence="2">HSMRA1968</strain>
        <tissue evidence="2">Whole embryos</tissue>
    </source>
</reference>
<evidence type="ECO:0000313" key="3">
    <source>
        <dbReference type="Proteomes" id="UP001151699"/>
    </source>
</evidence>
<evidence type="ECO:0000256" key="1">
    <source>
        <dbReference type="SAM" id="MobiDB-lite"/>
    </source>
</evidence>
<feature type="region of interest" description="Disordered" evidence="1">
    <location>
        <begin position="84"/>
        <end position="204"/>
    </location>
</feature>
<gene>
    <name evidence="2" type="ORF">Bhyg_04010</name>
</gene>
<sequence length="204" mass="21924">MALFKIVFKDQGGQYLARQNYMAALEERKFLLDAYIGQHLSEDFSVVKVEYRHENDMIDLSEPSDFEAMLEAYPEKVRRIVVTVKQKKSDSETLADTKSSEGPTTTSEGPTPASEGLTPASEEPTPTSGEISTASAGDSTVSETRSTGTRSKASGGAVKVPASPSPLAKGPSHTARGPSRTRKGSASGQSRDASTEPTWKSHRK</sequence>